<dbReference type="RefSeq" id="WP_157177921.1">
    <property type="nucleotide sequence ID" value="NZ_BMJP01000010.1"/>
</dbReference>
<evidence type="ECO:0000256" key="2">
    <source>
        <dbReference type="ARBA" id="ARBA00022679"/>
    </source>
</evidence>
<feature type="domain" description="DNA methylase N-4/N-6" evidence="5">
    <location>
        <begin position="235"/>
        <end position="445"/>
    </location>
</feature>
<dbReference type="Gene3D" id="3.90.1530.10">
    <property type="entry name" value="Conserved hypothetical protein from pyrococcus furiosus pfu- 392566-001, ParB domain"/>
    <property type="match status" value="1"/>
</dbReference>
<sequence length="491" mass="52657">MQNPENFHLPIKTELAARTGRRRRTNVTNVALAAASSTAPRNELLPRLVVEEHPIATLGGAVSQVRRLSVPQVTRVCKSLTAFGFVAPVIIDAESRIVDGQIVVEAARQLGLLTVPCVRLSHLSKSELRLLRVTLNRLGETGEWNLDELAIEFADLAALEIDLSPTGFSLEEIDIITSPGLPANVEDEAELPEPVGEPTSCVGDLWCLGRHRLLCADSLSPDTFQTLMAGARASAIISDKPYNVPIAGHVSGLGKKTHKEFAMASGEMSDAAFATFLLTSLTRCRENVVPGGVIYAFMDWRSIAPLVTSGQLAGLTLVNMAVWNKGAGGMGSLYRSAHELVAVFCNGATPARNNVQLGRHGRDRTNVWNFPGANRRGSSASKVLDGHPTPKPVELVGDAILDVTVAGDIVLDPFMGSGTTIIAAERNRRIAYGVELDPQYVDLAVRRWEQETGKEAVHLDTGLTFAAMTEQRLTGATTGTAISDSTEAQCN</sequence>
<keyword evidence="7" id="KW-1185">Reference proteome</keyword>
<dbReference type="InterPro" id="IPR036086">
    <property type="entry name" value="ParB/Sulfiredoxin_sf"/>
</dbReference>
<gene>
    <name evidence="6" type="ORF">FHS99_003442</name>
</gene>
<dbReference type="Gene3D" id="3.40.50.150">
    <property type="entry name" value="Vaccinia Virus protein VP39"/>
    <property type="match status" value="1"/>
</dbReference>
<dbReference type="Pfam" id="PF01555">
    <property type="entry name" value="N6_N4_Mtase"/>
    <property type="match status" value="1"/>
</dbReference>
<dbReference type="GO" id="GO:0009007">
    <property type="term" value="F:site-specific DNA-methyltransferase (adenine-specific) activity"/>
    <property type="evidence" value="ECO:0007669"/>
    <property type="project" value="UniProtKB-EC"/>
</dbReference>
<evidence type="ECO:0000313" key="6">
    <source>
        <dbReference type="EMBL" id="MBB5730934.1"/>
    </source>
</evidence>
<comment type="caution">
    <text evidence="6">The sequence shown here is derived from an EMBL/GenBank/DDBJ whole genome shotgun (WGS) entry which is preliminary data.</text>
</comment>
<dbReference type="InterPro" id="IPR029063">
    <property type="entry name" value="SAM-dependent_MTases_sf"/>
</dbReference>
<name>A0A7W9BVK6_9SPHN</name>
<comment type="catalytic activity">
    <reaction evidence="3">
        <text>a 2'-deoxyadenosine in DNA + S-adenosyl-L-methionine = an N(6)-methyl-2'-deoxyadenosine in DNA + S-adenosyl-L-homocysteine + H(+)</text>
        <dbReference type="Rhea" id="RHEA:15197"/>
        <dbReference type="Rhea" id="RHEA-COMP:12418"/>
        <dbReference type="Rhea" id="RHEA-COMP:12419"/>
        <dbReference type="ChEBI" id="CHEBI:15378"/>
        <dbReference type="ChEBI" id="CHEBI:57856"/>
        <dbReference type="ChEBI" id="CHEBI:59789"/>
        <dbReference type="ChEBI" id="CHEBI:90615"/>
        <dbReference type="ChEBI" id="CHEBI:90616"/>
        <dbReference type="EC" id="2.1.1.72"/>
    </reaction>
</comment>
<evidence type="ECO:0000259" key="5">
    <source>
        <dbReference type="Pfam" id="PF01555"/>
    </source>
</evidence>
<dbReference type="GO" id="GO:0032259">
    <property type="term" value="P:methylation"/>
    <property type="evidence" value="ECO:0007669"/>
    <property type="project" value="UniProtKB-KW"/>
</dbReference>
<dbReference type="PIRSF" id="PIRSF036758">
    <property type="entry name" value="Aden_M_ParB"/>
    <property type="match status" value="1"/>
</dbReference>
<dbReference type="InterPro" id="IPR015840">
    <property type="entry name" value="DNA_MeTrfase_ParB"/>
</dbReference>
<organism evidence="6 7">
    <name type="scientific">Sphingomonas prati</name>
    <dbReference type="NCBI Taxonomy" id="1843237"/>
    <lineage>
        <taxon>Bacteria</taxon>
        <taxon>Pseudomonadati</taxon>
        <taxon>Pseudomonadota</taxon>
        <taxon>Alphaproteobacteria</taxon>
        <taxon>Sphingomonadales</taxon>
        <taxon>Sphingomonadaceae</taxon>
        <taxon>Sphingomonas</taxon>
    </lineage>
</organism>
<reference evidence="6 7" key="1">
    <citation type="submission" date="2020-08" db="EMBL/GenBank/DDBJ databases">
        <title>Genomic Encyclopedia of Type Strains, Phase IV (KMG-IV): sequencing the most valuable type-strain genomes for metagenomic binning, comparative biology and taxonomic classification.</title>
        <authorList>
            <person name="Goeker M."/>
        </authorList>
    </citation>
    <scope>NUCLEOTIDE SEQUENCE [LARGE SCALE GENOMIC DNA]</scope>
    <source>
        <strain evidence="6 7">DSM 103336</strain>
    </source>
</reference>
<dbReference type="GO" id="GO:0008170">
    <property type="term" value="F:N-methyltransferase activity"/>
    <property type="evidence" value="ECO:0007669"/>
    <property type="project" value="InterPro"/>
</dbReference>
<dbReference type="Proteomes" id="UP000546701">
    <property type="component" value="Unassembled WGS sequence"/>
</dbReference>
<dbReference type="GO" id="GO:0003677">
    <property type="term" value="F:DNA binding"/>
    <property type="evidence" value="ECO:0007669"/>
    <property type="project" value="InterPro"/>
</dbReference>
<accession>A0A7W9BVK6</accession>
<dbReference type="PRINTS" id="PR00508">
    <property type="entry name" value="S21N4MTFRASE"/>
</dbReference>
<dbReference type="SUPFAM" id="SSF110849">
    <property type="entry name" value="ParB/Sulfiredoxin"/>
    <property type="match status" value="1"/>
</dbReference>
<proteinExistence type="inferred from homology"/>
<protein>
    <recommendedName>
        <fullName evidence="4">Methyltransferase</fullName>
        <ecNumber evidence="4">2.1.1.-</ecNumber>
    </recommendedName>
</protein>
<dbReference type="InterPro" id="IPR001091">
    <property type="entry name" value="RM_Methyltransferase"/>
</dbReference>
<dbReference type="EMBL" id="JACIJR010000012">
    <property type="protein sequence ID" value="MBB5730934.1"/>
    <property type="molecule type" value="Genomic_DNA"/>
</dbReference>
<keyword evidence="2" id="KW-0808">Transferase</keyword>
<dbReference type="EC" id="2.1.1.-" evidence="4"/>
<dbReference type="AlphaFoldDB" id="A0A7W9BVK6"/>
<comment type="similarity">
    <text evidence="4">Belongs to the N(4)/N(6)-methyltransferase family.</text>
</comment>
<evidence type="ECO:0000256" key="4">
    <source>
        <dbReference type="RuleBase" id="RU362026"/>
    </source>
</evidence>
<dbReference type="InterPro" id="IPR002941">
    <property type="entry name" value="DNA_methylase_N4/N6"/>
</dbReference>
<dbReference type="OrthoDB" id="7806498at2"/>
<keyword evidence="1 6" id="KW-0489">Methyltransferase</keyword>
<evidence type="ECO:0000256" key="3">
    <source>
        <dbReference type="ARBA" id="ARBA00047942"/>
    </source>
</evidence>
<evidence type="ECO:0000313" key="7">
    <source>
        <dbReference type="Proteomes" id="UP000546701"/>
    </source>
</evidence>
<dbReference type="SUPFAM" id="SSF53335">
    <property type="entry name" value="S-adenosyl-L-methionine-dependent methyltransferases"/>
    <property type="match status" value="1"/>
</dbReference>
<evidence type="ECO:0000256" key="1">
    <source>
        <dbReference type="ARBA" id="ARBA00022603"/>
    </source>
</evidence>